<protein>
    <submittedName>
        <fullName evidence="7">ABC transporter ATP-binding protein</fullName>
    </submittedName>
</protein>
<dbReference type="Gene3D" id="3.40.50.300">
    <property type="entry name" value="P-loop containing nucleotide triphosphate hydrolases"/>
    <property type="match status" value="1"/>
</dbReference>
<sequence length="76" mass="8492">MVLHDINLSARYADWLFAMRKGKLLAQGEPADILTPELIKEVYGLDCVVMEDPVSCTPYVVPKGRYHMNTALVRAG</sequence>
<evidence type="ECO:0000313" key="8">
    <source>
        <dbReference type="Proteomes" id="UP000196710"/>
    </source>
</evidence>
<dbReference type="GO" id="GO:0005524">
    <property type="term" value="F:ATP binding"/>
    <property type="evidence" value="ECO:0007669"/>
    <property type="project" value="UniProtKB-KW"/>
</dbReference>
<keyword evidence="7" id="KW-0067">ATP-binding</keyword>
<comment type="subcellular location">
    <subcellularLocation>
        <location evidence="1">Cell membrane</location>
        <topology evidence="1">Peripheral membrane protein</topology>
    </subcellularLocation>
</comment>
<dbReference type="PANTHER" id="PTHR42771:SF2">
    <property type="entry name" value="IRON(3+)-HYDROXAMATE IMPORT ATP-BINDING PROTEIN FHUC"/>
    <property type="match status" value="1"/>
</dbReference>
<evidence type="ECO:0000313" key="7">
    <source>
        <dbReference type="EMBL" id="QQR31531.1"/>
    </source>
</evidence>
<evidence type="ECO:0000256" key="3">
    <source>
        <dbReference type="ARBA" id="ARBA00022475"/>
    </source>
</evidence>
<reference evidence="8" key="2">
    <citation type="submission" date="2017-05" db="EMBL/GenBank/DDBJ databases">
        <title>Improved OligoMM genomes.</title>
        <authorList>
            <person name="Garzetti D."/>
        </authorList>
    </citation>
    <scope>NUCLEOTIDE SEQUENCE [LARGE SCALE GENOMIC DNA]</scope>
    <source>
        <strain evidence="8">KB18</strain>
    </source>
</reference>
<keyword evidence="8" id="KW-1185">Reference proteome</keyword>
<dbReference type="InterPro" id="IPR051535">
    <property type="entry name" value="Siderophore_ABC-ATPase"/>
</dbReference>
<evidence type="ECO:0000256" key="5">
    <source>
        <dbReference type="ARBA" id="ARBA00023136"/>
    </source>
</evidence>
<reference evidence="7 9" key="3">
    <citation type="submission" date="2020-11" db="EMBL/GenBank/DDBJ databases">
        <title>Closed and high quality bacterial genomes of the OMM12 community.</title>
        <authorList>
            <person name="Marbouty M."/>
            <person name="Lamy-Besnier Q."/>
            <person name="Debarbieux L."/>
            <person name="Koszul R."/>
        </authorList>
    </citation>
    <scope>NUCLEOTIDE SEQUENCE [LARGE SCALE GENOMIC DNA]</scope>
    <source>
        <strain evidence="7 9">KB18</strain>
    </source>
</reference>
<dbReference type="AlphaFoldDB" id="A0A1Z2XUY6"/>
<name>A0A1Z2XUY6_9FIRM</name>
<dbReference type="PANTHER" id="PTHR42771">
    <property type="entry name" value="IRON(3+)-HYDROXAMATE IMPORT ATP-BINDING PROTEIN FHUC"/>
    <property type="match status" value="1"/>
</dbReference>
<dbReference type="Proteomes" id="UP000596035">
    <property type="component" value="Chromosome"/>
</dbReference>
<keyword evidence="7" id="KW-0547">Nucleotide-binding</keyword>
<keyword evidence="3" id="KW-1003">Cell membrane</keyword>
<evidence type="ECO:0000256" key="2">
    <source>
        <dbReference type="ARBA" id="ARBA00022448"/>
    </source>
</evidence>
<dbReference type="GO" id="GO:0005886">
    <property type="term" value="C:plasma membrane"/>
    <property type="evidence" value="ECO:0007669"/>
    <property type="project" value="UniProtKB-SubCell"/>
</dbReference>
<evidence type="ECO:0000256" key="4">
    <source>
        <dbReference type="ARBA" id="ARBA00023065"/>
    </source>
</evidence>
<dbReference type="InterPro" id="IPR027417">
    <property type="entry name" value="P-loop_NTPase"/>
</dbReference>
<organism evidence="7 9">
    <name type="scientific">Acutalibacter muris</name>
    <dbReference type="NCBI Taxonomy" id="1796620"/>
    <lineage>
        <taxon>Bacteria</taxon>
        <taxon>Bacillati</taxon>
        <taxon>Bacillota</taxon>
        <taxon>Clostridia</taxon>
        <taxon>Eubacteriales</taxon>
        <taxon>Acutalibacteraceae</taxon>
        <taxon>Acutalibacter</taxon>
    </lineage>
</organism>
<accession>A0A1Z2XUY6</accession>
<keyword evidence="4" id="KW-0406">Ion transport</keyword>
<dbReference type="EMBL" id="CP021422">
    <property type="protein sequence ID" value="ASB42252.1"/>
    <property type="molecule type" value="Genomic_DNA"/>
</dbReference>
<evidence type="ECO:0000256" key="1">
    <source>
        <dbReference type="ARBA" id="ARBA00004202"/>
    </source>
</evidence>
<evidence type="ECO:0000313" key="6">
    <source>
        <dbReference type="EMBL" id="ASB42252.1"/>
    </source>
</evidence>
<proteinExistence type="predicted"/>
<dbReference type="KEGG" id="amur:ADH66_17265"/>
<keyword evidence="5" id="KW-0472">Membrane</keyword>
<dbReference type="EMBL" id="CP065321">
    <property type="protein sequence ID" value="QQR31531.1"/>
    <property type="molecule type" value="Genomic_DNA"/>
</dbReference>
<gene>
    <name evidence="6" type="ORF">ADH66_17265</name>
    <name evidence="7" type="ORF">I5Q82_07660</name>
</gene>
<evidence type="ECO:0000313" key="9">
    <source>
        <dbReference type="Proteomes" id="UP000596035"/>
    </source>
</evidence>
<keyword evidence="2" id="KW-0813">Transport</keyword>
<dbReference type="Proteomes" id="UP000196710">
    <property type="component" value="Chromosome"/>
</dbReference>
<dbReference type="GO" id="GO:0006811">
    <property type="term" value="P:monoatomic ion transport"/>
    <property type="evidence" value="ECO:0007669"/>
    <property type="project" value="UniProtKB-KW"/>
</dbReference>
<reference evidence="6" key="1">
    <citation type="journal article" date="2017" name="Genome Announc.">
        <title>High-Quality Whole-Genome Sequences of the Oligo-Mouse-Microbiota Bacterial Community.</title>
        <authorList>
            <person name="Garzetti D."/>
            <person name="Brugiroux S."/>
            <person name="Bunk B."/>
            <person name="Pukall R."/>
            <person name="McCoy K.D."/>
            <person name="Macpherson A.J."/>
            <person name="Stecher B."/>
        </authorList>
    </citation>
    <scope>NUCLEOTIDE SEQUENCE</scope>
    <source>
        <strain evidence="6">KB18</strain>
    </source>
</reference>